<evidence type="ECO:0000313" key="2">
    <source>
        <dbReference type="Proteomes" id="UP000239899"/>
    </source>
</evidence>
<organism evidence="1 2">
    <name type="scientific">Chlorella sorokiniana</name>
    <name type="common">Freshwater green alga</name>
    <dbReference type="NCBI Taxonomy" id="3076"/>
    <lineage>
        <taxon>Eukaryota</taxon>
        <taxon>Viridiplantae</taxon>
        <taxon>Chlorophyta</taxon>
        <taxon>core chlorophytes</taxon>
        <taxon>Trebouxiophyceae</taxon>
        <taxon>Chlorellales</taxon>
        <taxon>Chlorellaceae</taxon>
        <taxon>Chlorella clade</taxon>
        <taxon>Chlorella</taxon>
    </lineage>
</organism>
<dbReference type="Proteomes" id="UP000239899">
    <property type="component" value="Unassembled WGS sequence"/>
</dbReference>
<gene>
    <name evidence="1" type="ORF">C2E21_3194</name>
</gene>
<dbReference type="EMBL" id="LHPG02000005">
    <property type="protein sequence ID" value="PRW58466.1"/>
    <property type="molecule type" value="Genomic_DNA"/>
</dbReference>
<proteinExistence type="predicted"/>
<protein>
    <submittedName>
        <fullName evidence="1">Adenylate cyclase</fullName>
    </submittedName>
</protein>
<accession>A0A2P6TWM6</accession>
<evidence type="ECO:0000313" key="1">
    <source>
        <dbReference type="EMBL" id="PRW58466.1"/>
    </source>
</evidence>
<sequence length="203" mass="21171">MHTAEQVAALPSCAQPDQQAALGGYEQSCKDWLSISASVEECSDECASALQELGEECFAAYYRLRKEVAGSVLGDEALLAFANATFAACQAGRPLPEAAAAAMLEAELAAFPSCAAANLSAVLASGCDLNKAAGFMRSTTCPAQCGFYMQTLGMDCFMEVALGKAKGNGLPPGPDTERYTAEASALFDRCIVAAVEWLESHST</sequence>
<reference evidence="1 2" key="1">
    <citation type="journal article" date="2018" name="Plant J.">
        <title>Genome sequences of Chlorella sorokiniana UTEX 1602 and Micractinium conductrix SAG 241.80: implications to maltose excretion by a green alga.</title>
        <authorList>
            <person name="Arriola M.B."/>
            <person name="Velmurugan N."/>
            <person name="Zhang Y."/>
            <person name="Plunkett M.H."/>
            <person name="Hondzo H."/>
            <person name="Barney B.M."/>
        </authorList>
    </citation>
    <scope>NUCLEOTIDE SEQUENCE [LARGE SCALE GENOMIC DNA]</scope>
    <source>
        <strain evidence="2">UTEX 1602</strain>
    </source>
</reference>
<dbReference type="AlphaFoldDB" id="A0A2P6TWM6"/>
<name>A0A2P6TWM6_CHLSO</name>
<comment type="caution">
    <text evidence="1">The sequence shown here is derived from an EMBL/GenBank/DDBJ whole genome shotgun (WGS) entry which is preliminary data.</text>
</comment>
<keyword evidence="2" id="KW-1185">Reference proteome</keyword>